<organism evidence="1">
    <name type="scientific">Zooxanthella nutricula</name>
    <dbReference type="NCBI Taxonomy" id="1333877"/>
    <lineage>
        <taxon>Eukaryota</taxon>
        <taxon>Sar</taxon>
        <taxon>Alveolata</taxon>
        <taxon>Dinophyceae</taxon>
        <taxon>Peridiniales</taxon>
        <taxon>Peridiniales incertae sedis</taxon>
        <taxon>Zooxanthella</taxon>
    </lineage>
</organism>
<dbReference type="PANTHER" id="PTHR35532">
    <property type="entry name" value="SIMILAR TO POLYHYDROXYALKANOATE DEPOLYMERASE"/>
    <property type="match status" value="1"/>
</dbReference>
<gene>
    <name evidence="1" type="ORF">BRAN1462_LOCUS3250</name>
</gene>
<reference evidence="1" key="1">
    <citation type="submission" date="2021-01" db="EMBL/GenBank/DDBJ databases">
        <authorList>
            <person name="Corre E."/>
            <person name="Pelletier E."/>
            <person name="Niang G."/>
            <person name="Scheremetjew M."/>
            <person name="Finn R."/>
            <person name="Kale V."/>
            <person name="Holt S."/>
            <person name="Cochrane G."/>
            <person name="Meng A."/>
            <person name="Brown T."/>
            <person name="Cohen L."/>
        </authorList>
    </citation>
    <scope>NUCLEOTIDE SEQUENCE</scope>
    <source>
        <strain evidence="1">RCC3387</strain>
    </source>
</reference>
<protein>
    <recommendedName>
        <fullName evidence="2">Carbohydrate-binding domain-containing protein</fullName>
    </recommendedName>
</protein>
<name>A0A7S2MPL8_9DINO</name>
<dbReference type="CDD" id="cd09620">
    <property type="entry name" value="CBM9_like_3"/>
    <property type="match status" value="1"/>
</dbReference>
<dbReference type="EMBL" id="HBGW01004931">
    <property type="protein sequence ID" value="CAD9495185.1"/>
    <property type="molecule type" value="Transcribed_RNA"/>
</dbReference>
<evidence type="ECO:0000313" key="1">
    <source>
        <dbReference type="EMBL" id="CAD9495185.1"/>
    </source>
</evidence>
<dbReference type="Gene3D" id="2.60.40.1190">
    <property type="match status" value="1"/>
</dbReference>
<dbReference type="SUPFAM" id="SSF49344">
    <property type="entry name" value="CBD9-like"/>
    <property type="match status" value="1"/>
</dbReference>
<evidence type="ECO:0008006" key="2">
    <source>
        <dbReference type="Google" id="ProtNLM"/>
    </source>
</evidence>
<sequence>MKMMWDDEYLYVAAVMDFPVGDELVAKFTERNSPIFHTDSDFEVFIDPAGCCHGYKELELNAINTVWNLMLDKPYSDGGGERSGRVAKPGDKDYWEVKAQKTAARITRGALHRPDQPAQWCCELAFAHSDTLGVAPVAGASPAVGKHWRIDFSRVEKKGDVNWVWSPQVVWNPAEQRYKGEVNMHLPDAWGYVLFADAEGRLEGGAPGDAWRDPEWPARRAAAAAYYAVREFQGAHKRPPATAAELLAAGLLPGAAQGVEGVEYVLSLEGPGGWTAAAEAAGFVATVAGDRLLRVRRAER</sequence>
<proteinExistence type="predicted"/>
<accession>A0A7S2MPL8</accession>
<dbReference type="PANTHER" id="PTHR35532:SF5">
    <property type="entry name" value="CARBOHYDRATE-BINDING DOMAIN-CONTAINING PROTEIN"/>
    <property type="match status" value="1"/>
</dbReference>
<dbReference type="AlphaFoldDB" id="A0A7S2MPL8"/>